<dbReference type="STRING" id="5364.A0A5C3MP42"/>
<dbReference type="OrthoDB" id="3543113at2759"/>
<dbReference type="AlphaFoldDB" id="A0A5C3MP42"/>
<gene>
    <name evidence="1" type="ORF">OE88DRAFT_857334</name>
</gene>
<dbReference type="Gene3D" id="3.80.10.10">
    <property type="entry name" value="Ribonuclease Inhibitor"/>
    <property type="match status" value="1"/>
</dbReference>
<sequence length="528" mass="59587">MHRALAQRDILSHVFGQLADEWDQTHMYHPDRARPKVTLRSAGLTCRSFQGPALDALWRTIDGSMLPLLRLIPNFRNIEGVWNLVGPVTGSMLLRYRVHASRVRKIRIHKHELLIKANVYTTLRRALGSALLPSLQELRCSFDHASPALCVLVTPTLLHVHIYLSWTREYVHSQEHSPHLYRLQTQVVETFLYDLLDNAPCLRRLNLKGNISSGVPSHILPGFTQLNCLTLAPSFRTGSPEYYPLRLTCEDFLAFSSIASLATLNLGLHGVEIPEDADPIKFSCLRELSLWGTPHSMHTVLNLLRPTEVEKLRLLVGGPEPYDHCQSLFQSIAFPTLLDIELTILSRPMNDVTDPDHRDALSLFASLLRCRRLKRVKVDMLMFAPISADDTMLLSMAEAWPKLVELDLTFTDGSSTMPTIRSLGVFSARCPDLQQLSISVDANSPFPASGDLPICHHTLRWLQIWADEGHKIKDPVEVAQWICTLFPSVQDVSVPGDEKEGDVKRMVKAFQAMRTVHEQQSVQSNHLP</sequence>
<dbReference type="InterPro" id="IPR032675">
    <property type="entry name" value="LRR_dom_sf"/>
</dbReference>
<accession>A0A5C3MP42</accession>
<organism evidence="1 2">
    <name type="scientific">Heliocybe sulcata</name>
    <dbReference type="NCBI Taxonomy" id="5364"/>
    <lineage>
        <taxon>Eukaryota</taxon>
        <taxon>Fungi</taxon>
        <taxon>Dikarya</taxon>
        <taxon>Basidiomycota</taxon>
        <taxon>Agaricomycotina</taxon>
        <taxon>Agaricomycetes</taxon>
        <taxon>Gloeophyllales</taxon>
        <taxon>Gloeophyllaceae</taxon>
        <taxon>Heliocybe</taxon>
    </lineage>
</organism>
<dbReference type="Proteomes" id="UP000305948">
    <property type="component" value="Unassembled WGS sequence"/>
</dbReference>
<name>A0A5C3MP42_9AGAM</name>
<evidence type="ECO:0000313" key="2">
    <source>
        <dbReference type="Proteomes" id="UP000305948"/>
    </source>
</evidence>
<evidence type="ECO:0000313" key="1">
    <source>
        <dbReference type="EMBL" id="TFK46750.1"/>
    </source>
</evidence>
<evidence type="ECO:0008006" key="3">
    <source>
        <dbReference type="Google" id="ProtNLM"/>
    </source>
</evidence>
<keyword evidence="2" id="KW-1185">Reference proteome</keyword>
<protein>
    <recommendedName>
        <fullName evidence="3">F-box domain-containing protein</fullName>
    </recommendedName>
</protein>
<reference evidence="1 2" key="1">
    <citation type="journal article" date="2019" name="Nat. Ecol. Evol.">
        <title>Megaphylogeny resolves global patterns of mushroom evolution.</title>
        <authorList>
            <person name="Varga T."/>
            <person name="Krizsan K."/>
            <person name="Foldi C."/>
            <person name="Dima B."/>
            <person name="Sanchez-Garcia M."/>
            <person name="Sanchez-Ramirez S."/>
            <person name="Szollosi G.J."/>
            <person name="Szarkandi J.G."/>
            <person name="Papp V."/>
            <person name="Albert L."/>
            <person name="Andreopoulos W."/>
            <person name="Angelini C."/>
            <person name="Antonin V."/>
            <person name="Barry K.W."/>
            <person name="Bougher N.L."/>
            <person name="Buchanan P."/>
            <person name="Buyck B."/>
            <person name="Bense V."/>
            <person name="Catcheside P."/>
            <person name="Chovatia M."/>
            <person name="Cooper J."/>
            <person name="Damon W."/>
            <person name="Desjardin D."/>
            <person name="Finy P."/>
            <person name="Geml J."/>
            <person name="Haridas S."/>
            <person name="Hughes K."/>
            <person name="Justo A."/>
            <person name="Karasinski D."/>
            <person name="Kautmanova I."/>
            <person name="Kiss B."/>
            <person name="Kocsube S."/>
            <person name="Kotiranta H."/>
            <person name="LaButti K.M."/>
            <person name="Lechner B.E."/>
            <person name="Liimatainen K."/>
            <person name="Lipzen A."/>
            <person name="Lukacs Z."/>
            <person name="Mihaltcheva S."/>
            <person name="Morgado L.N."/>
            <person name="Niskanen T."/>
            <person name="Noordeloos M.E."/>
            <person name="Ohm R.A."/>
            <person name="Ortiz-Santana B."/>
            <person name="Ovrebo C."/>
            <person name="Racz N."/>
            <person name="Riley R."/>
            <person name="Savchenko A."/>
            <person name="Shiryaev A."/>
            <person name="Soop K."/>
            <person name="Spirin V."/>
            <person name="Szebenyi C."/>
            <person name="Tomsovsky M."/>
            <person name="Tulloss R.E."/>
            <person name="Uehling J."/>
            <person name="Grigoriev I.V."/>
            <person name="Vagvolgyi C."/>
            <person name="Papp T."/>
            <person name="Martin F.M."/>
            <person name="Miettinen O."/>
            <person name="Hibbett D.S."/>
            <person name="Nagy L.G."/>
        </authorList>
    </citation>
    <scope>NUCLEOTIDE SEQUENCE [LARGE SCALE GENOMIC DNA]</scope>
    <source>
        <strain evidence="1 2">OMC1185</strain>
    </source>
</reference>
<dbReference type="EMBL" id="ML213527">
    <property type="protein sequence ID" value="TFK46750.1"/>
    <property type="molecule type" value="Genomic_DNA"/>
</dbReference>
<dbReference type="SUPFAM" id="SSF52047">
    <property type="entry name" value="RNI-like"/>
    <property type="match status" value="1"/>
</dbReference>
<proteinExistence type="predicted"/>